<evidence type="ECO:0000313" key="3">
    <source>
        <dbReference type="Proteomes" id="UP001551482"/>
    </source>
</evidence>
<reference evidence="2 3" key="1">
    <citation type="submission" date="2024-06" db="EMBL/GenBank/DDBJ databases">
        <title>The Natural Products Discovery Center: Release of the First 8490 Sequenced Strains for Exploring Actinobacteria Biosynthetic Diversity.</title>
        <authorList>
            <person name="Kalkreuter E."/>
            <person name="Kautsar S.A."/>
            <person name="Yang D."/>
            <person name="Bader C.D."/>
            <person name="Teijaro C.N."/>
            <person name="Fluegel L."/>
            <person name="Davis C.M."/>
            <person name="Simpson J.R."/>
            <person name="Lauterbach L."/>
            <person name="Steele A.D."/>
            <person name="Gui C."/>
            <person name="Meng S."/>
            <person name="Li G."/>
            <person name="Viehrig K."/>
            <person name="Ye F."/>
            <person name="Su P."/>
            <person name="Kiefer A.F."/>
            <person name="Nichols A."/>
            <person name="Cepeda A.J."/>
            <person name="Yan W."/>
            <person name="Fan B."/>
            <person name="Jiang Y."/>
            <person name="Adhikari A."/>
            <person name="Zheng C.-J."/>
            <person name="Schuster L."/>
            <person name="Cowan T.M."/>
            <person name="Smanski M.J."/>
            <person name="Chevrette M.G."/>
            <person name="De Carvalho L.P.S."/>
            <person name="Shen B."/>
        </authorList>
    </citation>
    <scope>NUCLEOTIDE SEQUENCE [LARGE SCALE GENOMIC DNA]</scope>
    <source>
        <strain evidence="2 3">NPDC048946</strain>
    </source>
</reference>
<proteinExistence type="predicted"/>
<accession>A0ABV3DTD3</accession>
<keyword evidence="3" id="KW-1185">Reference proteome</keyword>
<dbReference type="InterPro" id="IPR027417">
    <property type="entry name" value="P-loop_NTPase"/>
</dbReference>
<dbReference type="Gene3D" id="3.40.50.300">
    <property type="entry name" value="P-loop containing nucleotide triphosphate hydrolases"/>
    <property type="match status" value="1"/>
</dbReference>
<evidence type="ECO:0000256" key="1">
    <source>
        <dbReference type="SAM" id="MobiDB-lite"/>
    </source>
</evidence>
<dbReference type="Proteomes" id="UP001551482">
    <property type="component" value="Unassembled WGS sequence"/>
</dbReference>
<dbReference type="RefSeq" id="WP_358362842.1">
    <property type="nucleotide sequence ID" value="NZ_JBEZFP010000150.1"/>
</dbReference>
<dbReference type="SUPFAM" id="SSF52540">
    <property type="entry name" value="P-loop containing nucleoside triphosphate hydrolases"/>
    <property type="match status" value="1"/>
</dbReference>
<name>A0ABV3DTD3_9ACTN</name>
<gene>
    <name evidence="2" type="ORF">AB0C36_36640</name>
</gene>
<comment type="caution">
    <text evidence="2">The sequence shown here is derived from an EMBL/GenBank/DDBJ whole genome shotgun (WGS) entry which is preliminary data.</text>
</comment>
<organism evidence="2 3">
    <name type="scientific">Streptodolium elevatio</name>
    <dbReference type="NCBI Taxonomy" id="3157996"/>
    <lineage>
        <taxon>Bacteria</taxon>
        <taxon>Bacillati</taxon>
        <taxon>Actinomycetota</taxon>
        <taxon>Actinomycetes</taxon>
        <taxon>Kitasatosporales</taxon>
        <taxon>Streptomycetaceae</taxon>
        <taxon>Streptodolium</taxon>
    </lineage>
</organism>
<feature type="region of interest" description="Disordered" evidence="1">
    <location>
        <begin position="470"/>
        <end position="513"/>
    </location>
</feature>
<feature type="compositionally biased region" description="Basic and acidic residues" evidence="1">
    <location>
        <begin position="494"/>
        <end position="507"/>
    </location>
</feature>
<protein>
    <submittedName>
        <fullName evidence="2">Transfer protein</fullName>
    </submittedName>
</protein>
<feature type="region of interest" description="Disordered" evidence="1">
    <location>
        <begin position="384"/>
        <end position="441"/>
    </location>
</feature>
<evidence type="ECO:0000313" key="2">
    <source>
        <dbReference type="EMBL" id="MEU8139015.1"/>
    </source>
</evidence>
<sequence>MRAVLLPPSTPAADCDFIEIEVAVPQGGVVDLTPERLRNLRSALGVQDSACLVVETDGLNRALVTVYRRPPLADLPAARGEDLVMNKDGYICVGAYHDGMPAPFRLYEPGSGAQRSAIFGTTGGGKSRAVQLVLAAEKRSRITSWLADLKMGQSCPEAKGQVDWRVTSSEGAMDMLLAAYEVAKDRMARYAELGRSHFIIDRPDPLLSVTLDEANRLLEKGSPYREGATYFIRELGRTGRSVGVGVRIAAQAGHLEDLGGSDVLRAMLKEGEVVLLRWSSGIMQQLVSDGLLPMGMRLAPIPKYSGAPTLASRFDHGGELRKGASTAGTAYLLSSDRPGSVMRWSRVGSLAPVDGLDPEITALYGPGDPRPLEAASHAAAGPAYLNRHDDQPTHLTTPAGAGAGGTATLVRPPATAVAPGQEPPAFSTQFPGPFPARPAHTAPTISSRILDALASGPKTKEELVAALAEDGGQPVSPGGVANALTGLKQTGKIRPTEADSRSYERTETAPTPR</sequence>
<dbReference type="EMBL" id="JBEZFP010000150">
    <property type="protein sequence ID" value="MEU8139015.1"/>
    <property type="molecule type" value="Genomic_DNA"/>
</dbReference>